<accession>A0A8S5T6Z9</accession>
<organism evidence="2">
    <name type="scientific">Myoviridae sp. cta6i12</name>
    <dbReference type="NCBI Taxonomy" id="2827695"/>
    <lineage>
        <taxon>Viruses</taxon>
        <taxon>Duplodnaviria</taxon>
        <taxon>Heunggongvirae</taxon>
        <taxon>Uroviricota</taxon>
        <taxon>Caudoviricetes</taxon>
    </lineage>
</organism>
<keyword evidence="1" id="KW-0472">Membrane</keyword>
<reference evidence="2" key="1">
    <citation type="journal article" date="2021" name="Proc. Natl. Acad. Sci. U.S.A.">
        <title>A Catalog of Tens of Thousands of Viruses from Human Metagenomes Reveals Hidden Associations with Chronic Diseases.</title>
        <authorList>
            <person name="Tisza M.J."/>
            <person name="Buck C.B."/>
        </authorList>
    </citation>
    <scope>NUCLEOTIDE SEQUENCE</scope>
    <source>
        <strain evidence="2">Cta6i12</strain>
    </source>
</reference>
<keyword evidence="1" id="KW-1133">Transmembrane helix</keyword>
<sequence length="39" mass="4341">MERGGIFTGGTGVWQVLFCFCRLFDAKRLPRRGHANGVS</sequence>
<proteinExistence type="predicted"/>
<feature type="transmembrane region" description="Helical" evidence="1">
    <location>
        <begin position="6"/>
        <end position="24"/>
    </location>
</feature>
<evidence type="ECO:0000313" key="2">
    <source>
        <dbReference type="EMBL" id="DAF59014.1"/>
    </source>
</evidence>
<protein>
    <submittedName>
        <fullName evidence="2">Uncharacterized protein</fullName>
    </submittedName>
</protein>
<dbReference type="EMBL" id="BK032761">
    <property type="protein sequence ID" value="DAF59014.1"/>
    <property type="molecule type" value="Genomic_DNA"/>
</dbReference>
<keyword evidence="1" id="KW-0812">Transmembrane</keyword>
<evidence type="ECO:0000256" key="1">
    <source>
        <dbReference type="SAM" id="Phobius"/>
    </source>
</evidence>
<name>A0A8S5T6Z9_9CAUD</name>